<dbReference type="PANTHER" id="PTHR11709">
    <property type="entry name" value="MULTI-COPPER OXIDASE"/>
    <property type="match status" value="1"/>
</dbReference>
<dbReference type="InterPro" id="IPR034285">
    <property type="entry name" value="CuRO_2_LCC"/>
</dbReference>
<dbReference type="Pfam" id="PF07732">
    <property type="entry name" value="Cu-oxidase_3"/>
    <property type="match status" value="1"/>
</dbReference>
<sequence length="602" mass="67314">MCGKMVFIIFLLMPLLLYTSNVSCGSHHHHHHHHPSYAISSLASNDTTKHIHFTVGYINVRRLNTTKRLIAVNGKFPGPPVYAYEGDRLIIKVTNNITEDVAIHWHGVRQFLSCWADGTAYITQCPIRSGKSYNHDFTITGQVGTLLWHAHISWLRSTLHGAIVILPKPGVRHPFDPQPDYAVPIIFGEWWNGDTQLVEENAMRKGSAPNVSDAATINGYPGPLYKHSRPHDIFTLNVVPGKTYQLNLVNSALEVSYYFAVANHSLTVVALDASYVRPYTTDFIYLSPGQTADVLLSTNMTRGRYYMAATVFSVVPLKDLGIPMNTTTALLKYPDYRSSVAPILPELPDHNDTGPRQNFIDNLRSINITREQNPVPLAVDRHLMFTVGYALEPNNTCSPYALCQGVNHSRFSAAVNNISFDNPWNTSLLQAFFLNQPVRSLFIGFPNKPINVYNYTGTVPANTTPRHSTKVVTLNFGDNVQLVLQDTLLLEYDVHPFHLHGHNFYIVGEGYGNYDSVLDPLTFNLIDPPQRNTAGVPAGGWIAIRWTANNPGVWLLHCHLEMHLSWGMEMAFVVRNGDGVNETLPGPPSDYPHCIKHNSTPH</sequence>
<dbReference type="InterPro" id="IPR033138">
    <property type="entry name" value="Cu_oxidase_CS"/>
</dbReference>
<evidence type="ECO:0000256" key="5">
    <source>
        <dbReference type="ARBA" id="ARBA00022523"/>
    </source>
</evidence>
<dbReference type="PROSITE" id="PS00079">
    <property type="entry name" value="MULTICOPPER_OXIDASE1"/>
    <property type="match status" value="1"/>
</dbReference>
<keyword evidence="17" id="KW-1185">Reference proteome</keyword>
<dbReference type="InterPro" id="IPR008972">
    <property type="entry name" value="Cupredoxin"/>
</dbReference>
<keyword evidence="10 12" id="KW-0186">Copper</keyword>
<feature type="domain" description="Plastocyanin-like" evidence="15">
    <location>
        <begin position="55"/>
        <end position="168"/>
    </location>
</feature>
<dbReference type="InterPro" id="IPR002355">
    <property type="entry name" value="Cu_oxidase_Cu_BS"/>
</dbReference>
<dbReference type="GO" id="GO:0052716">
    <property type="term" value="F:hydroquinone:oxygen oxidoreductase activity"/>
    <property type="evidence" value="ECO:0007669"/>
    <property type="project" value="UniProtKB-EC"/>
</dbReference>
<evidence type="ECO:0000256" key="1">
    <source>
        <dbReference type="ARBA" id="ARBA00000349"/>
    </source>
</evidence>
<accession>A0A7I4E4H0</accession>
<feature type="domain" description="Plastocyanin-like" evidence="13">
    <location>
        <begin position="183"/>
        <end position="313"/>
    </location>
</feature>
<dbReference type="InterPro" id="IPR045087">
    <property type="entry name" value="Cu-oxidase_fam"/>
</dbReference>
<dbReference type="InterPro" id="IPR011706">
    <property type="entry name" value="Cu-oxidase_C"/>
</dbReference>
<dbReference type="PANTHER" id="PTHR11709:SF417">
    <property type="entry name" value="LACCASE-17"/>
    <property type="match status" value="1"/>
</dbReference>
<comment type="function">
    <text evidence="12">Lignin degradation and detoxification of lignin-derived products.</text>
</comment>
<evidence type="ECO:0000256" key="4">
    <source>
        <dbReference type="ARBA" id="ARBA00012297"/>
    </source>
</evidence>
<dbReference type="PROSITE" id="PS00080">
    <property type="entry name" value="MULTICOPPER_OXIDASE2"/>
    <property type="match status" value="1"/>
</dbReference>
<reference evidence="16 17" key="1">
    <citation type="journal article" date="2008" name="Science">
        <title>The Physcomitrella genome reveals evolutionary insights into the conquest of land by plants.</title>
        <authorList>
            <person name="Rensing S."/>
            <person name="Lang D."/>
            <person name="Zimmer A."/>
            <person name="Terry A."/>
            <person name="Salamov A."/>
            <person name="Shapiro H."/>
            <person name="Nishiyama T."/>
            <person name="Perroud P.-F."/>
            <person name="Lindquist E."/>
            <person name="Kamisugi Y."/>
            <person name="Tanahashi T."/>
            <person name="Sakakibara K."/>
            <person name="Fujita T."/>
            <person name="Oishi K."/>
            <person name="Shin-I T."/>
            <person name="Kuroki Y."/>
            <person name="Toyoda A."/>
            <person name="Suzuki Y."/>
            <person name="Hashimoto A."/>
            <person name="Yamaguchi K."/>
            <person name="Sugano A."/>
            <person name="Kohara Y."/>
            <person name="Fujiyama A."/>
            <person name="Anterola A."/>
            <person name="Aoki S."/>
            <person name="Ashton N."/>
            <person name="Barbazuk W.B."/>
            <person name="Barker E."/>
            <person name="Bennetzen J."/>
            <person name="Bezanilla M."/>
            <person name="Blankenship R."/>
            <person name="Cho S.H."/>
            <person name="Dutcher S."/>
            <person name="Estelle M."/>
            <person name="Fawcett J.A."/>
            <person name="Gundlach H."/>
            <person name="Hanada K."/>
            <person name="Heyl A."/>
            <person name="Hicks K.A."/>
            <person name="Hugh J."/>
            <person name="Lohr M."/>
            <person name="Mayer K."/>
            <person name="Melkozernov A."/>
            <person name="Murata T."/>
            <person name="Nelson D."/>
            <person name="Pils B."/>
            <person name="Prigge M."/>
            <person name="Reiss B."/>
            <person name="Renner T."/>
            <person name="Rombauts S."/>
            <person name="Rushton P."/>
            <person name="Sanderfoot A."/>
            <person name="Schween G."/>
            <person name="Shiu S.-H."/>
            <person name="Stueber K."/>
            <person name="Theodoulou F.L."/>
            <person name="Tu H."/>
            <person name="Van de Peer Y."/>
            <person name="Verrier P.J."/>
            <person name="Waters E."/>
            <person name="Wood A."/>
            <person name="Yang L."/>
            <person name="Cove D."/>
            <person name="Cuming A."/>
            <person name="Hasebe M."/>
            <person name="Lucas S."/>
            <person name="Mishler D.B."/>
            <person name="Reski R."/>
            <person name="Grigoriev I."/>
            <person name="Quatrano R.S."/>
            <person name="Boore J.L."/>
        </authorList>
    </citation>
    <scope>NUCLEOTIDE SEQUENCE [LARGE SCALE GENOMIC DNA]</scope>
    <source>
        <strain evidence="16 17">cv. Gransden 2004</strain>
    </source>
</reference>
<keyword evidence="8 12" id="KW-0677">Repeat</keyword>
<comment type="subcellular location">
    <subcellularLocation>
        <location evidence="2 12">Secreted</location>
        <location evidence="2 12">Extracellular space</location>
        <location evidence="2 12">Apoplast</location>
    </subcellularLocation>
</comment>
<dbReference type="InParanoid" id="A0A7I4E4H0"/>
<evidence type="ECO:0000256" key="9">
    <source>
        <dbReference type="ARBA" id="ARBA00023002"/>
    </source>
</evidence>
<evidence type="ECO:0000313" key="17">
    <source>
        <dbReference type="Proteomes" id="UP000006727"/>
    </source>
</evidence>
<feature type="domain" description="Plastocyanin-like" evidence="14">
    <location>
        <begin position="446"/>
        <end position="577"/>
    </location>
</feature>
<dbReference type="SUPFAM" id="SSF49503">
    <property type="entry name" value="Cupredoxins"/>
    <property type="match status" value="3"/>
</dbReference>
<keyword evidence="5 12" id="KW-0052">Apoplast</keyword>
<dbReference type="Pfam" id="PF07731">
    <property type="entry name" value="Cu-oxidase_2"/>
    <property type="match status" value="1"/>
</dbReference>
<organism evidence="16 17">
    <name type="scientific">Physcomitrium patens</name>
    <name type="common">Spreading-leaved earth moss</name>
    <name type="synonym">Physcomitrella patens</name>
    <dbReference type="NCBI Taxonomy" id="3218"/>
    <lineage>
        <taxon>Eukaryota</taxon>
        <taxon>Viridiplantae</taxon>
        <taxon>Streptophyta</taxon>
        <taxon>Embryophyta</taxon>
        <taxon>Bryophyta</taxon>
        <taxon>Bryophytina</taxon>
        <taxon>Bryopsida</taxon>
        <taxon>Funariidae</taxon>
        <taxon>Funariales</taxon>
        <taxon>Funariaceae</taxon>
        <taxon>Physcomitrium</taxon>
    </lineage>
</organism>
<evidence type="ECO:0000256" key="3">
    <source>
        <dbReference type="ARBA" id="ARBA00010609"/>
    </source>
</evidence>
<evidence type="ECO:0000256" key="7">
    <source>
        <dbReference type="ARBA" id="ARBA00022723"/>
    </source>
</evidence>
<dbReference type="EMBL" id="ABEU02000006">
    <property type="status" value="NOT_ANNOTATED_CDS"/>
    <property type="molecule type" value="Genomic_DNA"/>
</dbReference>
<dbReference type="GO" id="GO:0048046">
    <property type="term" value="C:apoplast"/>
    <property type="evidence" value="ECO:0007669"/>
    <property type="project" value="UniProtKB-SubCell"/>
</dbReference>
<protein>
    <recommendedName>
        <fullName evidence="4 12">Laccase</fullName>
        <ecNumber evidence="4 12">1.10.3.2</ecNumber>
    </recommendedName>
    <alternativeName>
        <fullName evidence="12">Benzenediol:oxygen oxidoreductase</fullName>
    </alternativeName>
    <alternativeName>
        <fullName evidence="12">Diphenol oxidase</fullName>
    </alternativeName>
    <alternativeName>
        <fullName evidence="12">Urishiol oxidase</fullName>
    </alternativeName>
</protein>
<evidence type="ECO:0000256" key="11">
    <source>
        <dbReference type="ARBA" id="ARBA00023185"/>
    </source>
</evidence>
<evidence type="ECO:0000313" key="16">
    <source>
        <dbReference type="EnsemblPlants" id="Pp3c6_3290V3.2"/>
    </source>
</evidence>
<evidence type="ECO:0000256" key="12">
    <source>
        <dbReference type="RuleBase" id="RU361119"/>
    </source>
</evidence>
<dbReference type="GO" id="GO:0005507">
    <property type="term" value="F:copper ion binding"/>
    <property type="evidence" value="ECO:0007669"/>
    <property type="project" value="InterPro"/>
</dbReference>
<evidence type="ECO:0000259" key="14">
    <source>
        <dbReference type="Pfam" id="PF07731"/>
    </source>
</evidence>
<gene>
    <name evidence="16" type="primary">LOC112283384</name>
</gene>
<keyword evidence="11 12" id="KW-0439">Lignin degradation</keyword>
<keyword evidence="9 12" id="KW-0560">Oxidoreductase</keyword>
<dbReference type="InterPro" id="IPR001117">
    <property type="entry name" value="Cu-oxidase_2nd"/>
</dbReference>
<dbReference type="NCBIfam" id="TIGR03389">
    <property type="entry name" value="laccase"/>
    <property type="match status" value="1"/>
</dbReference>
<reference evidence="16 17" key="2">
    <citation type="journal article" date="2018" name="Plant J.">
        <title>The Physcomitrella patens chromosome-scale assembly reveals moss genome structure and evolution.</title>
        <authorList>
            <person name="Lang D."/>
            <person name="Ullrich K.K."/>
            <person name="Murat F."/>
            <person name="Fuchs J."/>
            <person name="Jenkins J."/>
            <person name="Haas F.B."/>
            <person name="Piednoel M."/>
            <person name="Gundlach H."/>
            <person name="Van Bel M."/>
            <person name="Meyberg R."/>
            <person name="Vives C."/>
            <person name="Morata J."/>
            <person name="Symeonidi A."/>
            <person name="Hiss M."/>
            <person name="Muchero W."/>
            <person name="Kamisugi Y."/>
            <person name="Saleh O."/>
            <person name="Blanc G."/>
            <person name="Decker E.L."/>
            <person name="van Gessel N."/>
            <person name="Grimwood J."/>
            <person name="Hayes R.D."/>
            <person name="Graham S.W."/>
            <person name="Gunter L.E."/>
            <person name="McDaniel S.F."/>
            <person name="Hoernstein S.N.W."/>
            <person name="Larsson A."/>
            <person name="Li F.W."/>
            <person name="Perroud P.F."/>
            <person name="Phillips J."/>
            <person name="Ranjan P."/>
            <person name="Rokshar D.S."/>
            <person name="Rothfels C.J."/>
            <person name="Schneider L."/>
            <person name="Shu S."/>
            <person name="Stevenson D.W."/>
            <person name="Thummler F."/>
            <person name="Tillich M."/>
            <person name="Villarreal Aguilar J.C."/>
            <person name="Widiez T."/>
            <person name="Wong G.K."/>
            <person name="Wymore A."/>
            <person name="Zhang Y."/>
            <person name="Zimmer A.D."/>
            <person name="Quatrano R.S."/>
            <person name="Mayer K.F.X."/>
            <person name="Goodstein D."/>
            <person name="Casacuberta J.M."/>
            <person name="Vandepoele K."/>
            <person name="Reski R."/>
            <person name="Cuming A.C."/>
            <person name="Tuskan G.A."/>
            <person name="Maumus F."/>
            <person name="Salse J."/>
            <person name="Schmutz J."/>
            <person name="Rensing S.A."/>
        </authorList>
    </citation>
    <scope>NUCLEOTIDE SEQUENCE [LARGE SCALE GENOMIC DNA]</scope>
    <source>
        <strain evidence="16 17">cv. Gransden 2004</strain>
    </source>
</reference>
<dbReference type="EC" id="1.10.3.2" evidence="4 12"/>
<dbReference type="EnsemblPlants" id="Pp3c6_3290V3.2">
    <property type="protein sequence ID" value="Pp3c6_3290V3.2"/>
    <property type="gene ID" value="Pp3c6_3290"/>
</dbReference>
<comment type="cofactor">
    <cofactor evidence="12">
        <name>Cu cation</name>
        <dbReference type="ChEBI" id="CHEBI:23378"/>
    </cofactor>
    <text evidence="12">Binds 4 Cu cations per monomer.</text>
</comment>
<comment type="similarity">
    <text evidence="3 12">Belongs to the multicopper oxidase family.</text>
</comment>
<dbReference type="RefSeq" id="XP_024377771.1">
    <property type="nucleotide sequence ID" value="XM_024522003.2"/>
</dbReference>
<dbReference type="InterPro" id="IPR011707">
    <property type="entry name" value="Cu-oxidase-like_N"/>
</dbReference>
<dbReference type="Gramene" id="Pp3c6_3290V3.2">
    <property type="protein sequence ID" value="Pp3c6_3290V3.2"/>
    <property type="gene ID" value="Pp3c6_3290"/>
</dbReference>
<dbReference type="KEGG" id="ppp:112283384"/>
<dbReference type="Pfam" id="PF00394">
    <property type="entry name" value="Cu-oxidase"/>
    <property type="match status" value="1"/>
</dbReference>
<keyword evidence="7 12" id="KW-0479">Metal-binding</keyword>
<dbReference type="OrthoDB" id="2121828at2759"/>
<evidence type="ECO:0000256" key="6">
    <source>
        <dbReference type="ARBA" id="ARBA00022525"/>
    </source>
</evidence>
<evidence type="ECO:0000256" key="10">
    <source>
        <dbReference type="ARBA" id="ARBA00023008"/>
    </source>
</evidence>
<evidence type="ECO:0000259" key="13">
    <source>
        <dbReference type="Pfam" id="PF00394"/>
    </source>
</evidence>
<dbReference type="CDD" id="cd13875">
    <property type="entry name" value="CuRO_2_LCC_plant"/>
    <property type="match status" value="1"/>
</dbReference>
<keyword evidence="12" id="KW-0732">Signal</keyword>
<name>A0A7I4E4H0_PHYPA</name>
<evidence type="ECO:0000259" key="15">
    <source>
        <dbReference type="Pfam" id="PF07732"/>
    </source>
</evidence>
<dbReference type="GO" id="GO:0016491">
    <property type="term" value="F:oxidoreductase activity"/>
    <property type="evidence" value="ECO:0000318"/>
    <property type="project" value="GO_Central"/>
</dbReference>
<dbReference type="InterPro" id="IPR017761">
    <property type="entry name" value="Laccase"/>
</dbReference>
<proteinExistence type="inferred from homology"/>
<reference evidence="16" key="3">
    <citation type="submission" date="2020-12" db="UniProtKB">
        <authorList>
            <consortium name="EnsemblPlants"/>
        </authorList>
    </citation>
    <scope>IDENTIFICATION</scope>
</reference>
<dbReference type="GO" id="GO:0046274">
    <property type="term" value="P:lignin catabolic process"/>
    <property type="evidence" value="ECO:0007669"/>
    <property type="project" value="UniProtKB-KW"/>
</dbReference>
<feature type="chain" id="PRO_5029937177" description="Laccase" evidence="12">
    <location>
        <begin position="25"/>
        <end position="602"/>
    </location>
</feature>
<dbReference type="CDD" id="cd13849">
    <property type="entry name" value="CuRO_1_LCC_plant"/>
    <property type="match status" value="1"/>
</dbReference>
<comment type="catalytic activity">
    <reaction evidence="1 12">
        <text>4 hydroquinone + O2 = 4 benzosemiquinone + 2 H2O</text>
        <dbReference type="Rhea" id="RHEA:11276"/>
        <dbReference type="ChEBI" id="CHEBI:15377"/>
        <dbReference type="ChEBI" id="CHEBI:15379"/>
        <dbReference type="ChEBI" id="CHEBI:17594"/>
        <dbReference type="ChEBI" id="CHEBI:17977"/>
        <dbReference type="EC" id="1.10.3.2"/>
    </reaction>
</comment>
<dbReference type="Proteomes" id="UP000006727">
    <property type="component" value="Chromosome 6"/>
</dbReference>
<dbReference type="AlphaFoldDB" id="A0A7I4E4H0"/>
<keyword evidence="6 12" id="KW-0964">Secreted</keyword>
<dbReference type="GeneID" id="112283384"/>
<dbReference type="FunCoup" id="A0A7I4E4H0">
    <property type="interactions" value="277"/>
</dbReference>
<dbReference type="Gene3D" id="2.60.40.420">
    <property type="entry name" value="Cupredoxins - blue copper proteins"/>
    <property type="match status" value="3"/>
</dbReference>
<evidence type="ECO:0000256" key="8">
    <source>
        <dbReference type="ARBA" id="ARBA00022737"/>
    </source>
</evidence>
<evidence type="ECO:0000256" key="2">
    <source>
        <dbReference type="ARBA" id="ARBA00004271"/>
    </source>
</evidence>
<feature type="signal peptide" evidence="12">
    <location>
        <begin position="1"/>
        <end position="24"/>
    </location>
</feature>
<dbReference type="InterPro" id="IPR034288">
    <property type="entry name" value="CuRO_1_LCC"/>
</dbReference>